<keyword evidence="2" id="KW-1185">Reference proteome</keyword>
<dbReference type="eggNOG" id="ENOG5033FIW">
    <property type="taxonomic scope" value="Bacteria"/>
</dbReference>
<evidence type="ECO:0000313" key="2">
    <source>
        <dbReference type="Proteomes" id="UP000030019"/>
    </source>
</evidence>
<gene>
    <name evidence="1" type="ORF">SSIN_1860</name>
</gene>
<dbReference type="EMBL" id="JPEN01000106">
    <property type="protein sequence ID" value="KGM36391.1"/>
    <property type="molecule type" value="Genomic_DNA"/>
</dbReference>
<dbReference type="PATRIC" id="fig|176090.4.peg.1806"/>
<protein>
    <recommendedName>
        <fullName evidence="3">Transcription initiation factor TFIIIB</fullName>
    </recommendedName>
</protein>
<sequence length="63" mass="7078">MKQLICPHCGSEEFITCQQPKGYAGITSVDKKITFNGQTLYHDICKHCGTVVRSYVKDVEKLS</sequence>
<dbReference type="STRING" id="176090.SSIN_1860"/>
<proteinExistence type="predicted"/>
<dbReference type="AlphaFoldDB" id="A0A0A0DCK8"/>
<reference evidence="1 2" key="1">
    <citation type="submission" date="2014-06" db="EMBL/GenBank/DDBJ databases">
        <authorList>
            <person name="Teng J.L."/>
            <person name="Huang Y."/>
            <person name="Tse H."/>
            <person name="Lau S.K."/>
            <person name="Woo P.C."/>
        </authorList>
    </citation>
    <scope>NUCLEOTIDE SEQUENCE [LARGE SCALE GENOMIC DNA]</scope>
    <source>
        <strain evidence="1 2">HKU4</strain>
    </source>
</reference>
<dbReference type="Proteomes" id="UP000030019">
    <property type="component" value="Unassembled WGS sequence"/>
</dbReference>
<comment type="caution">
    <text evidence="1">The sequence shown here is derived from an EMBL/GenBank/DDBJ whole genome shotgun (WGS) entry which is preliminary data.</text>
</comment>
<accession>A0A0A0DCK8</accession>
<dbReference type="RefSeq" id="WP_037618175.1">
    <property type="nucleotide sequence ID" value="NZ_JABTYC020000005.1"/>
</dbReference>
<evidence type="ECO:0000313" key="1">
    <source>
        <dbReference type="EMBL" id="KGM36391.1"/>
    </source>
</evidence>
<name>A0A0A0DCK8_9STRE</name>
<organism evidence="1 2">
    <name type="scientific">Streptococcus sinensis</name>
    <dbReference type="NCBI Taxonomy" id="176090"/>
    <lineage>
        <taxon>Bacteria</taxon>
        <taxon>Bacillati</taxon>
        <taxon>Bacillota</taxon>
        <taxon>Bacilli</taxon>
        <taxon>Lactobacillales</taxon>
        <taxon>Streptococcaceae</taxon>
        <taxon>Streptococcus</taxon>
    </lineage>
</organism>
<evidence type="ECO:0008006" key="3">
    <source>
        <dbReference type="Google" id="ProtNLM"/>
    </source>
</evidence>